<keyword evidence="2" id="KW-1185">Reference proteome</keyword>
<evidence type="ECO:0000313" key="2">
    <source>
        <dbReference type="Proteomes" id="UP001410394"/>
    </source>
</evidence>
<dbReference type="EMBL" id="JBDIVE010000001">
    <property type="protein sequence ID" value="MEN3067527.1"/>
    <property type="molecule type" value="Genomic_DNA"/>
</dbReference>
<comment type="caution">
    <text evidence="1">The sequence shown here is derived from an EMBL/GenBank/DDBJ whole genome shotgun (WGS) entry which is preliminary data.</text>
</comment>
<dbReference type="RefSeq" id="WP_345918292.1">
    <property type="nucleotide sequence ID" value="NZ_JBDIVE010000001.1"/>
</dbReference>
<protein>
    <recommendedName>
        <fullName evidence="3">Killing trait domain-containing protein</fullName>
    </recommendedName>
</protein>
<proteinExistence type="predicted"/>
<accession>A0ABU9YV61</accession>
<dbReference type="Proteomes" id="UP001410394">
    <property type="component" value="Unassembled WGS sequence"/>
</dbReference>
<evidence type="ECO:0000313" key="1">
    <source>
        <dbReference type="EMBL" id="MEN3067527.1"/>
    </source>
</evidence>
<evidence type="ECO:0008006" key="3">
    <source>
        <dbReference type="Google" id="ProtNLM"/>
    </source>
</evidence>
<organism evidence="1 2">
    <name type="scientific">Uliginosibacterium sediminicola</name>
    <dbReference type="NCBI Taxonomy" id="2024550"/>
    <lineage>
        <taxon>Bacteria</taxon>
        <taxon>Pseudomonadati</taxon>
        <taxon>Pseudomonadota</taxon>
        <taxon>Betaproteobacteria</taxon>
        <taxon>Rhodocyclales</taxon>
        <taxon>Zoogloeaceae</taxon>
        <taxon>Uliginosibacterium</taxon>
    </lineage>
</organism>
<name>A0ABU9YV61_9RHOO</name>
<reference evidence="1 2" key="1">
    <citation type="journal article" date="2018" name="Int. J. Syst. Evol. Microbiol.">
        <title>Uliginosibacterium sediminicola sp. nov., isolated from freshwater sediment.</title>
        <authorList>
            <person name="Hwang W.M."/>
            <person name="Kim S.M."/>
            <person name="Kang K."/>
            <person name="Ahn T.Y."/>
        </authorList>
    </citation>
    <scope>NUCLEOTIDE SEQUENCE [LARGE SCALE GENOMIC DNA]</scope>
    <source>
        <strain evidence="1 2">M1-21</strain>
    </source>
</reference>
<gene>
    <name evidence="1" type="ORF">ABDB84_03485</name>
</gene>
<sequence length="89" mass="8741">MSFLSSIASGAVQASLLSSLEPKNRTAASTYSATSGTHSSVTTAISDVGKALSAAETALVSVGSAVVDVVSAPVTAGVLLYNAAGRLLR</sequence>